<dbReference type="InterPro" id="IPR006696">
    <property type="entry name" value="DUF423"/>
</dbReference>
<evidence type="ECO:0000256" key="6">
    <source>
        <dbReference type="SAM" id="Phobius"/>
    </source>
</evidence>
<feature type="transmembrane region" description="Helical" evidence="6">
    <location>
        <begin position="47"/>
        <end position="63"/>
    </location>
</feature>
<comment type="subcellular location">
    <subcellularLocation>
        <location evidence="1">Membrane</location>
        <topology evidence="1">Multi-pass membrane protein</topology>
    </subcellularLocation>
</comment>
<reference evidence="8" key="1">
    <citation type="journal article" date="2019" name="Int. J. Syst. Evol. Microbiol.">
        <title>The Global Catalogue of Microorganisms (GCM) 10K type strain sequencing project: providing services to taxonomists for standard genome sequencing and annotation.</title>
        <authorList>
            <consortium name="The Broad Institute Genomics Platform"/>
            <consortium name="The Broad Institute Genome Sequencing Center for Infectious Disease"/>
            <person name="Wu L."/>
            <person name="Ma J."/>
        </authorList>
    </citation>
    <scope>NUCLEOTIDE SEQUENCE [LARGE SCALE GENOMIC DNA]</scope>
    <source>
        <strain evidence="8">CCUG 64793</strain>
    </source>
</reference>
<comment type="caution">
    <text evidence="7">The sequence shown here is derived from an EMBL/GenBank/DDBJ whole genome shotgun (WGS) entry which is preliminary data.</text>
</comment>
<feature type="transmembrane region" description="Helical" evidence="6">
    <location>
        <begin position="70"/>
        <end position="89"/>
    </location>
</feature>
<keyword evidence="4 6" id="KW-1133">Transmembrane helix</keyword>
<dbReference type="PANTHER" id="PTHR43461">
    <property type="entry name" value="TRANSMEMBRANE PROTEIN 256"/>
    <property type="match status" value="1"/>
</dbReference>
<dbReference type="Pfam" id="PF04241">
    <property type="entry name" value="DUF423"/>
    <property type="match status" value="1"/>
</dbReference>
<gene>
    <name evidence="7" type="ORF">ACFQ3Q_00975</name>
</gene>
<evidence type="ECO:0000256" key="5">
    <source>
        <dbReference type="ARBA" id="ARBA00023136"/>
    </source>
</evidence>
<sequence length="129" mass="13974">MQRRFLVAGAIFGLLAVIIGAFATHGLRPLLEEASMTSFETGVKYQMYHALLLLVLGGGSLKLPKYGNAVFYLILFGILLFSGSIYLLATNSLTSPDFTKIALLTPLGGSLLIIGWVILLLGFIKLKKK</sequence>
<evidence type="ECO:0000313" key="8">
    <source>
        <dbReference type="Proteomes" id="UP001597131"/>
    </source>
</evidence>
<dbReference type="RefSeq" id="WP_380742040.1">
    <property type="nucleotide sequence ID" value="NZ_JBHTLI010000001.1"/>
</dbReference>
<evidence type="ECO:0000256" key="3">
    <source>
        <dbReference type="ARBA" id="ARBA00022692"/>
    </source>
</evidence>
<feature type="transmembrane region" description="Helical" evidence="6">
    <location>
        <begin position="101"/>
        <end position="124"/>
    </location>
</feature>
<keyword evidence="5 6" id="KW-0472">Membrane</keyword>
<evidence type="ECO:0000256" key="4">
    <source>
        <dbReference type="ARBA" id="ARBA00022989"/>
    </source>
</evidence>
<keyword evidence="8" id="KW-1185">Reference proteome</keyword>
<dbReference type="EMBL" id="JBHTLI010000001">
    <property type="protein sequence ID" value="MFD1094308.1"/>
    <property type="molecule type" value="Genomic_DNA"/>
</dbReference>
<dbReference type="Proteomes" id="UP001597131">
    <property type="component" value="Unassembled WGS sequence"/>
</dbReference>
<organism evidence="7 8">
    <name type="scientific">Salegentibacter chungangensis</name>
    <dbReference type="NCBI Taxonomy" id="1335724"/>
    <lineage>
        <taxon>Bacteria</taxon>
        <taxon>Pseudomonadati</taxon>
        <taxon>Bacteroidota</taxon>
        <taxon>Flavobacteriia</taxon>
        <taxon>Flavobacteriales</taxon>
        <taxon>Flavobacteriaceae</taxon>
        <taxon>Salegentibacter</taxon>
    </lineage>
</organism>
<comment type="similarity">
    <text evidence="2">Belongs to the UPF0382 family.</text>
</comment>
<keyword evidence="3 6" id="KW-0812">Transmembrane</keyword>
<accession>A0ABW3NL12</accession>
<dbReference type="PANTHER" id="PTHR43461:SF1">
    <property type="entry name" value="TRANSMEMBRANE PROTEIN 256"/>
    <property type="match status" value="1"/>
</dbReference>
<evidence type="ECO:0000256" key="1">
    <source>
        <dbReference type="ARBA" id="ARBA00004141"/>
    </source>
</evidence>
<protein>
    <submittedName>
        <fullName evidence="7">DUF423 domain-containing protein</fullName>
    </submittedName>
</protein>
<proteinExistence type="inferred from homology"/>
<evidence type="ECO:0000313" key="7">
    <source>
        <dbReference type="EMBL" id="MFD1094308.1"/>
    </source>
</evidence>
<name>A0ABW3NL12_9FLAO</name>
<evidence type="ECO:0000256" key="2">
    <source>
        <dbReference type="ARBA" id="ARBA00009694"/>
    </source>
</evidence>